<comment type="function">
    <text evidence="8">Nucleotidyltransferase involved in the post-translational modification of proteins. It can catalyze the addition of adenosine monophosphate (AMP) or uridine monophosphate (UMP) to a protein, resulting in modifications known as AMPylation and UMPylation.</text>
</comment>
<feature type="binding site" evidence="8">
    <location>
        <position position="120"/>
    </location>
    <ligand>
        <name>ATP</name>
        <dbReference type="ChEBI" id="CHEBI:30616"/>
    </ligand>
</feature>
<evidence type="ECO:0000313" key="9">
    <source>
        <dbReference type="EMBL" id="KRG17236.1"/>
    </source>
</evidence>
<keyword evidence="7 8" id="KW-0460">Magnesium</keyword>
<evidence type="ECO:0000256" key="8">
    <source>
        <dbReference type="HAMAP-Rule" id="MF_00692"/>
    </source>
</evidence>
<evidence type="ECO:0000313" key="11">
    <source>
        <dbReference type="Proteomes" id="UP000051494"/>
    </source>
</evidence>
<dbReference type="GO" id="GO:0005524">
    <property type="term" value="F:ATP binding"/>
    <property type="evidence" value="ECO:0007669"/>
    <property type="project" value="UniProtKB-UniRule"/>
</dbReference>
<organism evidence="9">
    <name type="scientific">Candidatus Berkiella cookevillensis</name>
    <dbReference type="NCBI Taxonomy" id="437022"/>
    <lineage>
        <taxon>Bacteria</taxon>
        <taxon>Pseudomonadati</taxon>
        <taxon>Pseudomonadota</taxon>
        <taxon>Gammaproteobacteria</taxon>
        <taxon>Candidatus Berkiellales</taxon>
        <taxon>Candidatus Berkiellaceae</taxon>
        <taxon>Candidatus Berkiella</taxon>
    </lineage>
</organism>
<comment type="cofactor">
    <cofactor evidence="8">
        <name>Mg(2+)</name>
        <dbReference type="ChEBI" id="CHEBI:18420"/>
    </cofactor>
    <cofactor evidence="8">
        <name>Mn(2+)</name>
        <dbReference type="ChEBI" id="CHEBI:29035"/>
    </cofactor>
</comment>
<dbReference type="PANTHER" id="PTHR32057:SF14">
    <property type="entry name" value="PROTEIN ADENYLYLTRANSFERASE SELO, MITOCHONDRIAL"/>
    <property type="match status" value="1"/>
</dbReference>
<keyword evidence="4 8" id="KW-0479">Metal-binding</keyword>
<dbReference type="HAMAP" id="MF_00692">
    <property type="entry name" value="SelO"/>
    <property type="match status" value="1"/>
</dbReference>
<evidence type="ECO:0000256" key="6">
    <source>
        <dbReference type="ARBA" id="ARBA00022840"/>
    </source>
</evidence>
<feature type="binding site" evidence="8">
    <location>
        <position position="86"/>
    </location>
    <ligand>
        <name>ATP</name>
        <dbReference type="ChEBI" id="CHEBI:30616"/>
    </ligand>
</feature>
<evidence type="ECO:0000313" key="10">
    <source>
        <dbReference type="EMBL" id="MCS5709744.1"/>
    </source>
</evidence>
<evidence type="ECO:0000256" key="5">
    <source>
        <dbReference type="ARBA" id="ARBA00022741"/>
    </source>
</evidence>
<dbReference type="AlphaFoldDB" id="A0A0Q9YJN2"/>
<comment type="catalytic activity">
    <reaction evidence="8">
        <text>L-seryl-[protein] + UTP = O-(5'-uridylyl)-L-seryl-[protein] + diphosphate</text>
        <dbReference type="Rhea" id="RHEA:64604"/>
        <dbReference type="Rhea" id="RHEA-COMP:9863"/>
        <dbReference type="Rhea" id="RHEA-COMP:16635"/>
        <dbReference type="ChEBI" id="CHEBI:29999"/>
        <dbReference type="ChEBI" id="CHEBI:33019"/>
        <dbReference type="ChEBI" id="CHEBI:46398"/>
        <dbReference type="ChEBI" id="CHEBI:156051"/>
    </reaction>
</comment>
<feature type="binding site" evidence="8">
    <location>
        <position position="107"/>
    </location>
    <ligand>
        <name>ATP</name>
        <dbReference type="ChEBI" id="CHEBI:30616"/>
    </ligand>
</feature>
<comment type="catalytic activity">
    <reaction evidence="8">
        <text>L-seryl-[protein] + ATP = 3-O-(5'-adenylyl)-L-seryl-[protein] + diphosphate</text>
        <dbReference type="Rhea" id="RHEA:58120"/>
        <dbReference type="Rhea" id="RHEA-COMP:9863"/>
        <dbReference type="Rhea" id="RHEA-COMP:15073"/>
        <dbReference type="ChEBI" id="CHEBI:29999"/>
        <dbReference type="ChEBI" id="CHEBI:30616"/>
        <dbReference type="ChEBI" id="CHEBI:33019"/>
        <dbReference type="ChEBI" id="CHEBI:142516"/>
        <dbReference type="EC" id="2.7.7.108"/>
    </reaction>
</comment>
<evidence type="ECO:0000256" key="2">
    <source>
        <dbReference type="ARBA" id="ARBA00022679"/>
    </source>
</evidence>
<reference evidence="10" key="3">
    <citation type="submission" date="2021-06" db="EMBL/GenBank/DDBJ databases">
        <title>Genomic Description and Analysis of Intracellular Bacteria, Candidatus Berkiella cookevillensis and Candidatus Berkiella aquae.</title>
        <authorList>
            <person name="Kidane D.T."/>
            <person name="Mehari Y.T."/>
            <person name="Rice F.C."/>
            <person name="Arivett B.A."/>
            <person name="Farone A.L."/>
            <person name="Berk S.G."/>
            <person name="Farone M.B."/>
        </authorList>
    </citation>
    <scope>NUCLEOTIDE SEQUENCE</scope>
    <source>
        <strain evidence="10">CC99</strain>
    </source>
</reference>
<dbReference type="EC" id="2.7.7.-" evidence="8"/>
<dbReference type="Proteomes" id="UP000051494">
    <property type="component" value="Unassembled WGS sequence"/>
</dbReference>
<dbReference type="RefSeq" id="WP_057625604.1">
    <property type="nucleotide sequence ID" value="NZ_LKHV02000002.1"/>
</dbReference>
<dbReference type="GO" id="GO:0070733">
    <property type="term" value="F:AMPylase activity"/>
    <property type="evidence" value="ECO:0007669"/>
    <property type="project" value="UniProtKB-EC"/>
</dbReference>
<dbReference type="GO" id="GO:0000287">
    <property type="term" value="F:magnesium ion binding"/>
    <property type="evidence" value="ECO:0007669"/>
    <property type="project" value="UniProtKB-UniRule"/>
</dbReference>
<comment type="caution">
    <text evidence="9">The sequence shown here is derived from an EMBL/GenBank/DDBJ whole genome shotgun (WGS) entry which is preliminary data.</text>
</comment>
<feature type="binding site" evidence="8">
    <location>
        <position position="177"/>
    </location>
    <ligand>
        <name>ATP</name>
        <dbReference type="ChEBI" id="CHEBI:30616"/>
    </ligand>
</feature>
<feature type="binding site" evidence="8">
    <location>
        <position position="119"/>
    </location>
    <ligand>
        <name>ATP</name>
        <dbReference type="ChEBI" id="CHEBI:30616"/>
    </ligand>
</feature>
<feature type="binding site" evidence="8">
    <location>
        <position position="84"/>
    </location>
    <ligand>
        <name>ATP</name>
        <dbReference type="ChEBI" id="CHEBI:30616"/>
    </ligand>
</feature>
<comment type="similarity">
    <text evidence="1 8">Belongs to the SELO family.</text>
</comment>
<keyword evidence="6 8" id="KW-0067">ATP-binding</keyword>
<reference evidence="9" key="1">
    <citation type="submission" date="2015-09" db="EMBL/GenBank/DDBJ databases">
        <title>Draft Genome Sequences of Two Novel Amoeba-resistant Intranuclear Bacteria, Candidatus Berkiella cookevillensis and Candidatus Berkiella aquae.</title>
        <authorList>
            <person name="Mehari Y.T."/>
            <person name="Arivett B.A."/>
            <person name="Farone A.L."/>
            <person name="Gunderson J.H."/>
            <person name="Farone M.B."/>
        </authorList>
    </citation>
    <scope>NUCLEOTIDE SEQUENCE [LARGE SCALE GENOMIC DNA]</scope>
    <source>
        <strain evidence="9">CC99</strain>
    </source>
</reference>
<dbReference type="PATRIC" id="fig|1590042.3.peg.2592"/>
<dbReference type="NCBIfam" id="NF000658">
    <property type="entry name" value="PRK00029.1"/>
    <property type="match status" value="1"/>
</dbReference>
<dbReference type="EC" id="2.7.7.108" evidence="8"/>
<evidence type="ECO:0000256" key="7">
    <source>
        <dbReference type="ARBA" id="ARBA00022842"/>
    </source>
</evidence>
<proteinExistence type="inferred from homology"/>
<accession>A0A0Q9YJN2</accession>
<feature type="binding site" evidence="8">
    <location>
        <position position="170"/>
    </location>
    <ligand>
        <name>ATP</name>
        <dbReference type="ChEBI" id="CHEBI:30616"/>
    </ligand>
</feature>
<dbReference type="EMBL" id="LKHV02000002">
    <property type="protein sequence ID" value="MCS5709744.1"/>
    <property type="molecule type" value="Genomic_DNA"/>
</dbReference>
<comment type="catalytic activity">
    <reaction evidence="8">
        <text>L-threonyl-[protein] + ATP = 3-O-(5'-adenylyl)-L-threonyl-[protein] + diphosphate</text>
        <dbReference type="Rhea" id="RHEA:54292"/>
        <dbReference type="Rhea" id="RHEA-COMP:11060"/>
        <dbReference type="Rhea" id="RHEA-COMP:13847"/>
        <dbReference type="ChEBI" id="CHEBI:30013"/>
        <dbReference type="ChEBI" id="CHEBI:30616"/>
        <dbReference type="ChEBI" id="CHEBI:33019"/>
        <dbReference type="ChEBI" id="CHEBI:138113"/>
        <dbReference type="EC" id="2.7.7.108"/>
    </reaction>
</comment>
<dbReference type="GO" id="GO:0030145">
    <property type="term" value="F:manganese ion binding"/>
    <property type="evidence" value="ECO:0007669"/>
    <property type="project" value="UniProtKB-UniRule"/>
</dbReference>
<keyword evidence="8" id="KW-0464">Manganese</keyword>
<feature type="binding site" evidence="8">
    <location>
        <position position="247"/>
    </location>
    <ligand>
        <name>Mg(2+)</name>
        <dbReference type="ChEBI" id="CHEBI:18420"/>
    </ligand>
</feature>
<name>A0A0Q9YJN2_9GAMM</name>
<feature type="active site" description="Proton acceptor" evidence="8">
    <location>
        <position position="246"/>
    </location>
</feature>
<feature type="binding site" evidence="8">
    <location>
        <position position="256"/>
    </location>
    <ligand>
        <name>Mg(2+)</name>
        <dbReference type="ChEBI" id="CHEBI:18420"/>
    </ligand>
</feature>
<comment type="catalytic activity">
    <reaction evidence="8">
        <text>L-tyrosyl-[protein] + ATP = O-(5'-adenylyl)-L-tyrosyl-[protein] + diphosphate</text>
        <dbReference type="Rhea" id="RHEA:54288"/>
        <dbReference type="Rhea" id="RHEA-COMP:10136"/>
        <dbReference type="Rhea" id="RHEA-COMP:13846"/>
        <dbReference type="ChEBI" id="CHEBI:30616"/>
        <dbReference type="ChEBI" id="CHEBI:33019"/>
        <dbReference type="ChEBI" id="CHEBI:46858"/>
        <dbReference type="ChEBI" id="CHEBI:83624"/>
        <dbReference type="EC" id="2.7.7.108"/>
    </reaction>
</comment>
<dbReference type="InterPro" id="IPR003846">
    <property type="entry name" value="SelO"/>
</dbReference>
<comment type="catalytic activity">
    <reaction evidence="8">
        <text>L-tyrosyl-[protein] + UTP = O-(5'-uridylyl)-L-tyrosyl-[protein] + diphosphate</text>
        <dbReference type="Rhea" id="RHEA:83887"/>
        <dbReference type="Rhea" id="RHEA-COMP:10136"/>
        <dbReference type="Rhea" id="RHEA-COMP:20238"/>
        <dbReference type="ChEBI" id="CHEBI:33019"/>
        <dbReference type="ChEBI" id="CHEBI:46398"/>
        <dbReference type="ChEBI" id="CHEBI:46858"/>
        <dbReference type="ChEBI" id="CHEBI:90602"/>
    </reaction>
</comment>
<dbReference type="STRING" id="437022.CC99x_02523"/>
<sequence>MRATFKSTYASLPDEFICITKPEIAAFPEIHLYNDSLAKALGLSYLSKQQILTYFSGNEPIPGIEPLALAYAGHQFGHYVPLLGDGRAHLVAELTTPNQEHFDVQLKGSGRTAFSRRGDGKCPLGPALREFLVSEFMHAVGIPTTRSLAVIGTGELVSRERALPGAILTRIAKSHIRVGSFEYAYHLNDIDLLQKLADYTILRLDPDLADHPQKYLSLLKRVVNRQAVLIAQWMNIGFVHGVMNTDNMTLSGETIDYGPCAFIDDFDIDSVYSYIDSGGRYAFGQQPSIAYWNLRQLSQALKPLIDKEIANQDDEITNVLRGFETSFNHNLQQGISNKLGFISKQTEDEQLVQTLFFNMHQHQLDFTLTFREIMLILEGKNQGDISFLKIDALQEWFAQYSCRLSKDYNHIIQAVEKMRKHNPWIIPRNYLVEDVIEAAILGNMQPIKTYLMALQNPFQEYTLNDAFARKPIQQELNVQTFCGT</sequence>
<comment type="catalytic activity">
    <reaction evidence="8">
        <text>L-histidyl-[protein] + UTP = N(tele)-(5'-uridylyl)-L-histidyl-[protein] + diphosphate</text>
        <dbReference type="Rhea" id="RHEA:83891"/>
        <dbReference type="Rhea" id="RHEA-COMP:9745"/>
        <dbReference type="Rhea" id="RHEA-COMP:20239"/>
        <dbReference type="ChEBI" id="CHEBI:29979"/>
        <dbReference type="ChEBI" id="CHEBI:33019"/>
        <dbReference type="ChEBI" id="CHEBI:46398"/>
        <dbReference type="ChEBI" id="CHEBI:233474"/>
    </reaction>
</comment>
<protein>
    <recommendedName>
        <fullName evidence="8">Protein nucleotidyltransferase YdiU</fullName>
        <ecNumber evidence="8">2.7.7.-</ecNumber>
    </recommendedName>
    <alternativeName>
        <fullName evidence="8">Protein adenylyltransferase YdiU</fullName>
        <ecNumber evidence="8">2.7.7.108</ecNumber>
    </alternativeName>
    <alternativeName>
        <fullName evidence="8">Protein uridylyltransferase YdiU</fullName>
        <ecNumber evidence="8">2.7.7.-</ecNumber>
    </alternativeName>
</protein>
<evidence type="ECO:0000256" key="1">
    <source>
        <dbReference type="ARBA" id="ARBA00009747"/>
    </source>
</evidence>
<dbReference type="OrthoDB" id="9776281at2"/>
<gene>
    <name evidence="8" type="primary">ydiU</name>
    <name evidence="8" type="synonym">selO</name>
    <name evidence="10" type="ORF">CC99x_012630</name>
    <name evidence="9" type="ORF">CC99x_02523</name>
</gene>
<evidence type="ECO:0000256" key="4">
    <source>
        <dbReference type="ARBA" id="ARBA00022723"/>
    </source>
</evidence>
<feature type="binding site" evidence="8">
    <location>
        <position position="87"/>
    </location>
    <ligand>
        <name>ATP</name>
        <dbReference type="ChEBI" id="CHEBI:30616"/>
    </ligand>
</feature>
<keyword evidence="11" id="KW-1185">Reference proteome</keyword>
<keyword evidence="3 8" id="KW-0548">Nucleotidyltransferase</keyword>
<keyword evidence="2 8" id="KW-0808">Transferase</keyword>
<dbReference type="EMBL" id="LKHV01000023">
    <property type="protein sequence ID" value="KRG17236.1"/>
    <property type="molecule type" value="Genomic_DNA"/>
</dbReference>
<evidence type="ECO:0000256" key="3">
    <source>
        <dbReference type="ARBA" id="ARBA00022695"/>
    </source>
</evidence>
<feature type="binding site" evidence="8">
    <location>
        <position position="256"/>
    </location>
    <ligand>
        <name>ATP</name>
        <dbReference type="ChEBI" id="CHEBI:30616"/>
    </ligand>
</feature>
<dbReference type="Pfam" id="PF02696">
    <property type="entry name" value="SelO"/>
    <property type="match status" value="1"/>
</dbReference>
<dbReference type="PANTHER" id="PTHR32057">
    <property type="entry name" value="PROTEIN ADENYLYLTRANSFERASE SELO, MITOCHONDRIAL"/>
    <property type="match status" value="1"/>
</dbReference>
<reference evidence="10" key="2">
    <citation type="journal article" date="2016" name="Genome Announc.">
        <title>Draft Genome Sequences of Two Novel Amoeba-Resistant Intranuclear Bacteria, 'Candidatus Berkiella cookevillensis' and 'Candidatus Berkiella aquae'.</title>
        <authorList>
            <person name="Mehari Y.T."/>
            <person name="Arivett B.A."/>
            <person name="Farone A.L."/>
            <person name="Gunderson J.H."/>
            <person name="Farone M.B."/>
        </authorList>
    </citation>
    <scope>NUCLEOTIDE SEQUENCE</scope>
    <source>
        <strain evidence="10">CC99</strain>
    </source>
</reference>
<keyword evidence="5 8" id="KW-0547">Nucleotide-binding</keyword>